<sequence length="727" mass="83908">MTLQTRALQDKKTCRIFFSSPFGGMEEEREELTRRYFPKIHHLCSLHGIQFVAVDMRWGITSEASSSAQVINICLRELDRSDIFVGFFGQRYGWFGAEDKTLQENFNNAVQHYPWLDKFRDKSVTELEFLHGHLNNPGDMPSVICFRDKAYDDIKRQEGSDIGNKKQVFKYSAESELSTQLMDDLKKRVQETKEKTLGVYMNYKTPAEGAELMFNDIWKYLTEVLLKDAEVESKSSRINSEHDAFLSNRSLLYVGNEDYIKKLTANINLENPVCYAITGPAGSGKSSLLSSWLKQIKSDATYSDLCGLSFCWCCRGEYRQDMRKRKTLIITKQMVDLVNDLVVCLERVLSIGKTPVLVIDGVEKNQKVFQSGEAIVLVAKNLPAGVRMVISTKSSDHENIKELVEERKFQQIEILPLTESEQKELSEKSLMQSGKQLSPPQMERIVAAEETKNPLYLKTTLNELVVFGYFRLLDKKIDSLISCSSVVDLFDKVLERLEEDYNVKEYQGNLVEQTFSKVTAPKSANQKSNGVMLHLFVKSGLSETDIKAIYNIPAHIWSSLYFALRTYIIEQNGIIRFAFTELEEAVSKRYLKTSKNRERCLSDLIRYFESEKEKLPPKFDHDKVIESKLAHELPWLYLKLNDIDGLQKSLLDLKIFNVLYNECISDMIELWDKTENKWSEIGEMYMKQIDMLLVDFHLWIEDNMETNAETPGIMVLYQKAIKSDNYN</sequence>
<protein>
    <submittedName>
        <fullName evidence="4">NPHP3</fullName>
    </submittedName>
</protein>
<organism evidence="4 5">
    <name type="scientific">Mytilus edulis</name>
    <name type="common">Blue mussel</name>
    <dbReference type="NCBI Taxonomy" id="6550"/>
    <lineage>
        <taxon>Eukaryota</taxon>
        <taxon>Metazoa</taxon>
        <taxon>Spiralia</taxon>
        <taxon>Lophotrochozoa</taxon>
        <taxon>Mollusca</taxon>
        <taxon>Bivalvia</taxon>
        <taxon>Autobranchia</taxon>
        <taxon>Pteriomorphia</taxon>
        <taxon>Mytilida</taxon>
        <taxon>Mytiloidea</taxon>
        <taxon>Mytilidae</taxon>
        <taxon>Mytilinae</taxon>
        <taxon>Mytilus</taxon>
    </lineage>
</organism>
<comment type="caution">
    <text evidence="4">The sequence shown here is derived from an EMBL/GenBank/DDBJ whole genome shotgun (WGS) entry which is preliminary data.</text>
</comment>
<dbReference type="EMBL" id="CAJPWZ010001257">
    <property type="protein sequence ID" value="CAG2211188.1"/>
    <property type="molecule type" value="Genomic_DNA"/>
</dbReference>
<evidence type="ECO:0000259" key="2">
    <source>
        <dbReference type="Pfam" id="PF05729"/>
    </source>
</evidence>
<dbReference type="Proteomes" id="UP000683360">
    <property type="component" value="Unassembled WGS sequence"/>
</dbReference>
<dbReference type="InterPro" id="IPR027417">
    <property type="entry name" value="P-loop_NTPase"/>
</dbReference>
<evidence type="ECO:0000259" key="3">
    <source>
        <dbReference type="Pfam" id="PF13271"/>
    </source>
</evidence>
<evidence type="ECO:0000313" key="5">
    <source>
        <dbReference type="Proteomes" id="UP000683360"/>
    </source>
</evidence>
<feature type="domain" description="NACHT" evidence="2">
    <location>
        <begin position="276"/>
        <end position="428"/>
    </location>
</feature>
<dbReference type="InterPro" id="IPR025139">
    <property type="entry name" value="DUF4062"/>
</dbReference>
<name>A0A8S3RRQ7_MYTED</name>
<dbReference type="PANTHER" id="PTHR19860:SF40">
    <property type="entry name" value="WD40 REPEAT-CONTAINING PROTEIN"/>
    <property type="match status" value="1"/>
</dbReference>
<keyword evidence="1" id="KW-0677">Repeat</keyword>
<keyword evidence="5" id="KW-1185">Reference proteome</keyword>
<dbReference type="OrthoDB" id="2325716at2759"/>
<dbReference type="InterPro" id="IPR007111">
    <property type="entry name" value="NACHT_NTPase"/>
</dbReference>
<proteinExistence type="predicted"/>
<reference evidence="4" key="1">
    <citation type="submission" date="2021-03" db="EMBL/GenBank/DDBJ databases">
        <authorList>
            <person name="Bekaert M."/>
        </authorList>
    </citation>
    <scope>NUCLEOTIDE SEQUENCE</scope>
</reference>
<dbReference type="InterPro" id="IPR051191">
    <property type="entry name" value="DCAF12"/>
</dbReference>
<dbReference type="PANTHER" id="PTHR19860">
    <property type="entry name" value="DDB1- AND CUL4-ASSOCIATED FACTOR 12-RELATED"/>
    <property type="match status" value="1"/>
</dbReference>
<evidence type="ECO:0000313" key="4">
    <source>
        <dbReference type="EMBL" id="CAG2211188.1"/>
    </source>
</evidence>
<gene>
    <name evidence="4" type="ORF">MEDL_25232</name>
</gene>
<dbReference type="Gene3D" id="3.40.50.300">
    <property type="entry name" value="P-loop containing nucleotide triphosphate hydrolases"/>
    <property type="match status" value="1"/>
</dbReference>
<feature type="domain" description="DUF4062" evidence="3">
    <location>
        <begin position="15"/>
        <end position="101"/>
    </location>
</feature>
<dbReference type="Pfam" id="PF05729">
    <property type="entry name" value="NACHT"/>
    <property type="match status" value="1"/>
</dbReference>
<dbReference type="Pfam" id="PF13271">
    <property type="entry name" value="DUF4062"/>
    <property type="match status" value="1"/>
</dbReference>
<dbReference type="SUPFAM" id="SSF52540">
    <property type="entry name" value="P-loop containing nucleoside triphosphate hydrolases"/>
    <property type="match status" value="1"/>
</dbReference>
<dbReference type="AlphaFoldDB" id="A0A8S3RRQ7"/>
<accession>A0A8S3RRQ7</accession>
<dbReference type="GO" id="GO:0080008">
    <property type="term" value="C:Cul4-RING E3 ubiquitin ligase complex"/>
    <property type="evidence" value="ECO:0007669"/>
    <property type="project" value="TreeGrafter"/>
</dbReference>
<evidence type="ECO:0000256" key="1">
    <source>
        <dbReference type="ARBA" id="ARBA00022737"/>
    </source>
</evidence>